<dbReference type="InterPro" id="IPR032405">
    <property type="entry name" value="Kinesin_assoc"/>
</dbReference>
<dbReference type="GO" id="GO:0048731">
    <property type="term" value="P:system development"/>
    <property type="evidence" value="ECO:0007669"/>
    <property type="project" value="UniProtKB-ARBA"/>
</dbReference>
<evidence type="ECO:0000256" key="9">
    <source>
        <dbReference type="ARBA" id="ARBA00023054"/>
    </source>
</evidence>
<feature type="domain" description="FHA" evidence="21">
    <location>
        <begin position="515"/>
        <end position="571"/>
    </location>
</feature>
<keyword evidence="5" id="KW-0493">Microtubule</keyword>
<dbReference type="SMART" id="SM00233">
    <property type="entry name" value="PH"/>
    <property type="match status" value="1"/>
</dbReference>
<dbReference type="GO" id="GO:0010970">
    <property type="term" value="P:transport along microtubule"/>
    <property type="evidence" value="ECO:0007669"/>
    <property type="project" value="UniProtKB-ARBA"/>
</dbReference>
<dbReference type="Ensembl" id="ENSCCRT00010062874.1">
    <property type="protein sequence ID" value="ENSCCRP00010057358.1"/>
    <property type="gene ID" value="ENSCCRG00010024188.1"/>
</dbReference>
<keyword evidence="8" id="KW-0770">Synapse</keyword>
<keyword evidence="6 18" id="KW-0547">Nucleotide-binding</keyword>
<dbReference type="InterPro" id="IPR011993">
    <property type="entry name" value="PH-like_dom_sf"/>
</dbReference>
<keyword evidence="13" id="KW-0413">Isomerase</keyword>
<dbReference type="InterPro" id="IPR027417">
    <property type="entry name" value="P-loop_NTPase"/>
</dbReference>
<evidence type="ECO:0000256" key="10">
    <source>
        <dbReference type="ARBA" id="ARBA00023136"/>
    </source>
</evidence>
<evidence type="ECO:0000256" key="12">
    <source>
        <dbReference type="ARBA" id="ARBA00023212"/>
    </source>
</evidence>
<dbReference type="PANTHER" id="PTHR47117:SF2">
    <property type="entry name" value="KINESIN-LIKE PROTEIN KIF1A ISOFORM X1"/>
    <property type="match status" value="1"/>
</dbReference>
<dbReference type="Gene3D" id="3.40.850.10">
    <property type="entry name" value="Kinesin motor domain"/>
    <property type="match status" value="1"/>
</dbReference>
<dbReference type="SMART" id="SM00240">
    <property type="entry name" value="FHA"/>
    <property type="match status" value="1"/>
</dbReference>
<dbReference type="InterPro" id="IPR022140">
    <property type="entry name" value="Kinesin-like_KIF1-typ"/>
</dbReference>
<feature type="domain" description="Kinesin motor" evidence="22">
    <location>
        <begin position="5"/>
        <end position="348"/>
    </location>
</feature>
<dbReference type="SUPFAM" id="SSF50729">
    <property type="entry name" value="PH domain-like"/>
    <property type="match status" value="1"/>
</dbReference>
<reference evidence="23" key="1">
    <citation type="submission" date="2025-08" db="UniProtKB">
        <authorList>
            <consortium name="Ensembl"/>
        </authorList>
    </citation>
    <scope>IDENTIFICATION</scope>
</reference>
<feature type="coiled-coil region" evidence="19">
    <location>
        <begin position="627"/>
        <end position="676"/>
    </location>
</feature>
<dbReference type="SUPFAM" id="SSF49879">
    <property type="entry name" value="SMAD/FHA domain"/>
    <property type="match status" value="1"/>
</dbReference>
<dbReference type="Pfam" id="PF00498">
    <property type="entry name" value="FHA"/>
    <property type="match status" value="1"/>
</dbReference>
<dbReference type="GO" id="GO:0030658">
    <property type="term" value="C:transport vesicle membrane"/>
    <property type="evidence" value="ECO:0007669"/>
    <property type="project" value="UniProtKB-SubCell"/>
</dbReference>
<evidence type="ECO:0000256" key="3">
    <source>
        <dbReference type="ARBA" id="ARBA00022490"/>
    </source>
</evidence>
<evidence type="ECO:0000259" key="20">
    <source>
        <dbReference type="PROSITE" id="PS50003"/>
    </source>
</evidence>
<dbReference type="Pfam" id="PF00169">
    <property type="entry name" value="PH"/>
    <property type="match status" value="1"/>
</dbReference>
<keyword evidence="9 19" id="KW-0175">Coiled coil</keyword>
<dbReference type="FunFam" id="2.60.200.20:FF:000001">
    <property type="entry name" value="Kinesin family member 1B"/>
    <property type="match status" value="1"/>
</dbReference>
<keyword evidence="7 18" id="KW-0067">ATP-binding</keyword>
<feature type="binding site" evidence="18">
    <location>
        <begin position="96"/>
        <end position="103"/>
    </location>
    <ligand>
        <name>ATP</name>
        <dbReference type="ChEBI" id="CHEBI:30616"/>
    </ligand>
</feature>
<dbReference type="GO" id="GO:0008574">
    <property type="term" value="F:plus-end-directed microtubule motor activity"/>
    <property type="evidence" value="ECO:0007669"/>
    <property type="project" value="UniProtKB-EC"/>
</dbReference>
<evidence type="ECO:0000256" key="6">
    <source>
        <dbReference type="ARBA" id="ARBA00022741"/>
    </source>
</evidence>
<reference evidence="23" key="2">
    <citation type="submission" date="2025-09" db="UniProtKB">
        <authorList>
            <consortium name="Ensembl"/>
        </authorList>
    </citation>
    <scope>IDENTIFICATION</scope>
</reference>
<keyword evidence="3" id="KW-0963">Cytoplasm</keyword>
<dbReference type="SMART" id="SM00129">
    <property type="entry name" value="KISc"/>
    <property type="match status" value="1"/>
</dbReference>
<dbReference type="FunFam" id="2.30.29.30:FF:000023">
    <property type="entry name" value="Kinesin family member 1B"/>
    <property type="match status" value="1"/>
</dbReference>
<dbReference type="Pfam" id="PF16183">
    <property type="entry name" value="Kinesin_assoc"/>
    <property type="match status" value="1"/>
</dbReference>
<dbReference type="InterPro" id="IPR022164">
    <property type="entry name" value="Kinesin-like"/>
</dbReference>
<dbReference type="InterPro" id="IPR000253">
    <property type="entry name" value="FHA_dom"/>
</dbReference>
<evidence type="ECO:0000256" key="15">
    <source>
        <dbReference type="ARBA" id="ARBA00034103"/>
    </source>
</evidence>
<dbReference type="Gene3D" id="6.10.250.2520">
    <property type="match status" value="1"/>
</dbReference>
<dbReference type="PROSITE" id="PS00411">
    <property type="entry name" value="KINESIN_MOTOR_1"/>
    <property type="match status" value="1"/>
</dbReference>
<evidence type="ECO:0000256" key="7">
    <source>
        <dbReference type="ARBA" id="ARBA00022840"/>
    </source>
</evidence>
<dbReference type="FunFam" id="3.40.850.10:FF:000004">
    <property type="entry name" value="Kinesin-like protein isoform 2"/>
    <property type="match status" value="1"/>
</dbReference>
<evidence type="ECO:0000256" key="2">
    <source>
        <dbReference type="ARBA" id="ARBA00004250"/>
    </source>
</evidence>
<evidence type="ECO:0000259" key="22">
    <source>
        <dbReference type="PROSITE" id="PS50067"/>
    </source>
</evidence>
<dbReference type="PANTHER" id="PTHR47117">
    <property type="entry name" value="STAR-RELATED LIPID TRANSFER PROTEIN 9"/>
    <property type="match status" value="1"/>
</dbReference>
<dbReference type="InterPro" id="IPR008984">
    <property type="entry name" value="SMAD_FHA_dom_sf"/>
</dbReference>
<evidence type="ECO:0000256" key="16">
    <source>
        <dbReference type="ARBA" id="ARBA00050273"/>
    </source>
</evidence>
<keyword evidence="11 18" id="KW-0505">Motor protein</keyword>
<name>A0A8C1QQL2_CYPCA</name>
<feature type="coiled-coil region" evidence="19">
    <location>
        <begin position="447"/>
        <end position="474"/>
    </location>
</feature>
<dbReference type="GO" id="GO:0005524">
    <property type="term" value="F:ATP binding"/>
    <property type="evidence" value="ECO:0007669"/>
    <property type="project" value="UniProtKB-UniRule"/>
</dbReference>
<comment type="subcellular location">
    <subcellularLocation>
        <location evidence="1">Cytoplasm</location>
        <location evidence="1">Cytoskeleton</location>
    </subcellularLocation>
    <subcellularLocation>
        <location evidence="2">Cytoplasmic vesicle</location>
        <location evidence="2">Secretory vesicle membrane</location>
    </subcellularLocation>
    <subcellularLocation>
        <location evidence="15">Synapse</location>
    </subcellularLocation>
</comment>
<accession>A0A8C1QQL2</accession>
<dbReference type="InterPro" id="IPR001849">
    <property type="entry name" value="PH_domain"/>
</dbReference>
<evidence type="ECO:0000256" key="4">
    <source>
        <dbReference type="ARBA" id="ARBA00022553"/>
    </source>
</evidence>
<dbReference type="PROSITE" id="PS50067">
    <property type="entry name" value="KINESIN_MOTOR_2"/>
    <property type="match status" value="1"/>
</dbReference>
<sequence>MAGASVKVAVRVRPFNSREIGKESKCIIQMSGNTTTIINPKLPKESKSFNFDYSYWSHTTPEDVNYACQKQVYKDIGEEMLLHAFEGYNVCIFAYGQTGAGKSYTMMGKQEKDQEGIIPLLCEDLFTKISDNNDNSMSYSVEVSYMEIYCERVRDLLNPKNKGNLRVREHPLMGPYVEDLSKLAVTSYSDIQDLMDSGNKARTVAATNMNETSSRSHAVFNIIFTQKRHDSDTENTSEKVSKISLVDLAGSERADSTGAKGTRLKEGANINKSLTTLGKVISALAEVNKKKKKVESFIPYRDSVLTWLLRENLGGNSRTAMVAALSPADINYDETLSTLRYADRAKQIRCNAVINEDPNNRLVRELKEEVARLKDLLYAQGLGDIIENLSSYKTNLNSIQAVNQRGDFSTVTNAMTGMSPSPSLSALSSRAGSISSLHDRIMFSPGSEEAIERLKETEKIIAELNETWEEKLRRTEAIRMERLETPERDFILKCGGTFDPLMSECLLYYIKDGITKVGREDASSRQDIVLSGHFIKDEHCIFTSSTNASGEGTVVLEPCEGAETYVNGKGVTEPTVLRSGNRIIMGKSHVFRFNDPEQARQERERTPCADTPVEPVDWAFAQRELLEKQGIDMKQEMEQRLQELEEQYRKEREEASNLLEQQRLDYESKLEALQRQVNSRYYPETTEEEEEPEEEVPWTKRETELALWAFRKWRFYQFTSLRDLLWGNAVFLKEANAISVELKKKVQFQFVLLTDTLYSPLPPDLLPPSIAQDREKRLFPRTIVAVEVQDQKNGATHYWTLDKLSRQRLDLMREMYDRAAEVPSTAVEDCDHMMSGGDPFYDRFPWFRLVGRTPILNTCMSKRMSDLTLSPTLSDPDSDITELADERHYGKVEVEEEELDDLDDEIFMEDPGSELGREEEDGVGEHCPGVSDGQDPFYDRWPLFSLVGRAFVYLSNLLYPVPLVHRVAIVSEKGEVKGFLRVAVQAISADEEAPDYGSGVRQSGTAKISFEDQQFEKVESCTGGMSHTNTSQEELRIVEGEGQNSEMASPDDPNSPLKGGLECPLEVTQEKSLQHLNIGSNFTFRVTVLQASSISAEYADIFCQFNFIHRHDEAFSTEPLKNTGRGPPLGFYHVQNITVEVTKSFVEYIKSQPIVFEVFGHYQKQPFLPLCKDLISSLRPTRRQFPRVMPLSKPVPATKLNTLTRSTAGPCHCKYDLMAFFEICELEANGDYIPAVVDHRGGMPCHGTFLLHQGIQRRITVTIAHETGNDIEWKEVKELVIGRIRNTPEADETIIDPNILSLNILSSGYIRPSYDDRTFYRFEAAWDSSMHNSLLLNRVTPYGEKIYITLSAYLEMENCTQPTVITKDFCMVFYSRDAKLPASRSIRNLFSTGAFRPSESNRVTGVYELSLCHLADIGSPGMQRRRRRVLDTSVAYVRGEENLAGWRPRSDSLILDHQWELEKLSLLQEVEKTRHYLLLREKLEASLLLGQDSFCGKDLMDSPKASSPMINPVVSLCLDSPNERQRDLAAKCVRLLMHTFNRQYSQVSSSLSESKVSLYSPSVHPDLASFSRPCRPDISLLRSLLLLMSHLTVFFLQPFKKNCLHFTFTVIHSFRVEHPIVSKKGYLHFLEPHTSGWVKRYIVVRRPYVYLYRNERDCVERAIINLSSAQVEYSEDQQVMLRAPNTFAVCTEHRNILLQAANDKEMHDWLYAFNPLLAGTIRYSK</sequence>
<evidence type="ECO:0000256" key="17">
    <source>
        <dbReference type="ARBA" id="ARBA00066390"/>
    </source>
</evidence>
<keyword evidence="10" id="KW-0472">Membrane</keyword>
<dbReference type="PROSITE" id="PS50006">
    <property type="entry name" value="FHA_DOMAIN"/>
    <property type="match status" value="1"/>
</dbReference>
<dbReference type="CDD" id="cd01233">
    <property type="entry name" value="PH_KIFIA_KIFIB"/>
    <property type="match status" value="1"/>
</dbReference>
<proteinExistence type="inferred from homology"/>
<dbReference type="Gene3D" id="2.60.200.20">
    <property type="match status" value="1"/>
</dbReference>
<protein>
    <recommendedName>
        <fullName evidence="17">plus-end-directed kinesin ATPase</fullName>
        <ecNumber evidence="17">5.6.1.3</ecNumber>
    </recommendedName>
</protein>
<organism evidence="23 24">
    <name type="scientific">Cyprinus carpio</name>
    <name type="common">Common carp</name>
    <dbReference type="NCBI Taxonomy" id="7962"/>
    <lineage>
        <taxon>Eukaryota</taxon>
        <taxon>Metazoa</taxon>
        <taxon>Chordata</taxon>
        <taxon>Craniata</taxon>
        <taxon>Vertebrata</taxon>
        <taxon>Euteleostomi</taxon>
        <taxon>Actinopterygii</taxon>
        <taxon>Neopterygii</taxon>
        <taxon>Teleostei</taxon>
        <taxon>Ostariophysi</taxon>
        <taxon>Cypriniformes</taxon>
        <taxon>Cyprinidae</taxon>
        <taxon>Cyprininae</taxon>
        <taxon>Cyprinus</taxon>
    </lineage>
</organism>
<dbReference type="EC" id="5.6.1.3" evidence="17"/>
<dbReference type="Pfam" id="PF12473">
    <property type="entry name" value="DUF3694"/>
    <property type="match status" value="1"/>
</dbReference>
<evidence type="ECO:0000259" key="21">
    <source>
        <dbReference type="PROSITE" id="PS50006"/>
    </source>
</evidence>
<dbReference type="InterPro" id="IPR019821">
    <property type="entry name" value="Kinesin_motor_CS"/>
</dbReference>
<evidence type="ECO:0000256" key="13">
    <source>
        <dbReference type="ARBA" id="ARBA00023235"/>
    </source>
</evidence>
<dbReference type="Pfam" id="PF12423">
    <property type="entry name" value="KIF1B"/>
    <property type="match status" value="1"/>
</dbReference>
<dbReference type="Proteomes" id="UP000694427">
    <property type="component" value="Unplaced"/>
</dbReference>
<dbReference type="SUPFAM" id="SSF52540">
    <property type="entry name" value="P-loop containing nucleoside triphosphate hydrolases"/>
    <property type="match status" value="1"/>
</dbReference>
<evidence type="ECO:0000256" key="1">
    <source>
        <dbReference type="ARBA" id="ARBA00004245"/>
    </source>
</evidence>
<evidence type="ECO:0000256" key="19">
    <source>
        <dbReference type="SAM" id="Coils"/>
    </source>
</evidence>
<evidence type="ECO:0000256" key="8">
    <source>
        <dbReference type="ARBA" id="ARBA00023018"/>
    </source>
</evidence>
<evidence type="ECO:0000256" key="14">
    <source>
        <dbReference type="ARBA" id="ARBA00023329"/>
    </source>
</evidence>
<evidence type="ECO:0000313" key="24">
    <source>
        <dbReference type="Proteomes" id="UP000694427"/>
    </source>
</evidence>
<dbReference type="CDD" id="cd01365">
    <property type="entry name" value="KISc_KIF1A_KIF1B"/>
    <property type="match status" value="1"/>
</dbReference>
<dbReference type="InterPro" id="IPR001752">
    <property type="entry name" value="Kinesin_motor_dom"/>
</dbReference>
<dbReference type="PROSITE" id="PS50003">
    <property type="entry name" value="PH_DOMAIN"/>
    <property type="match status" value="1"/>
</dbReference>
<dbReference type="GO" id="GO:0005874">
    <property type="term" value="C:microtubule"/>
    <property type="evidence" value="ECO:0007669"/>
    <property type="project" value="UniProtKB-KW"/>
</dbReference>
<feature type="domain" description="PH" evidence="20">
    <location>
        <begin position="1620"/>
        <end position="1718"/>
    </location>
</feature>
<dbReference type="InterPro" id="IPR036961">
    <property type="entry name" value="Kinesin_motor_dom_sf"/>
</dbReference>
<dbReference type="PRINTS" id="PR00380">
    <property type="entry name" value="KINESINHEAVY"/>
</dbReference>
<dbReference type="Gene3D" id="2.30.29.30">
    <property type="entry name" value="Pleckstrin-homology domain (PH domain)/Phosphotyrosine-binding domain (PTB)"/>
    <property type="match status" value="1"/>
</dbReference>
<evidence type="ECO:0000256" key="11">
    <source>
        <dbReference type="ARBA" id="ARBA00023175"/>
    </source>
</evidence>
<keyword evidence="4" id="KW-0597">Phosphoprotein</keyword>
<keyword evidence="24" id="KW-1185">Reference proteome</keyword>
<evidence type="ECO:0000313" key="23">
    <source>
        <dbReference type="Ensembl" id="ENSCCRP00010057358.1"/>
    </source>
</evidence>
<evidence type="ECO:0000256" key="5">
    <source>
        <dbReference type="ARBA" id="ARBA00022701"/>
    </source>
</evidence>
<dbReference type="GO" id="GO:0045202">
    <property type="term" value="C:synapse"/>
    <property type="evidence" value="ECO:0007669"/>
    <property type="project" value="UniProtKB-SubCell"/>
</dbReference>
<keyword evidence="12" id="KW-0206">Cytoskeleton</keyword>
<comment type="similarity">
    <text evidence="18">Belongs to the TRAFAC class myosin-kinesin ATPase superfamily. Kinesin family.</text>
</comment>
<keyword evidence="14" id="KW-0968">Cytoplasmic vesicle</keyword>
<dbReference type="InterPro" id="IPR049780">
    <property type="entry name" value="PH_KIFIA_KIFIB"/>
</dbReference>
<evidence type="ECO:0000256" key="18">
    <source>
        <dbReference type="PROSITE-ProRule" id="PRU00283"/>
    </source>
</evidence>
<dbReference type="GO" id="GO:0008017">
    <property type="term" value="F:microtubule binding"/>
    <property type="evidence" value="ECO:0007669"/>
    <property type="project" value="InterPro"/>
</dbReference>
<comment type="catalytic activity">
    <reaction evidence="16">
        <text>ATP + H2O + a kinesin associated with a microtubule at position (n) = ADP + phosphate a kinesin associated with a microtubule at position (n+1, toward the plus end).</text>
        <dbReference type="EC" id="5.6.1.3"/>
    </reaction>
</comment>
<dbReference type="Pfam" id="PF00225">
    <property type="entry name" value="Kinesin"/>
    <property type="match status" value="1"/>
</dbReference>